<proteinExistence type="predicted"/>
<dbReference type="AlphaFoldDB" id="A0A3L6QGW1"/>
<organism evidence="2 3">
    <name type="scientific">Panicum miliaceum</name>
    <name type="common">Proso millet</name>
    <name type="synonym">Broomcorn millet</name>
    <dbReference type="NCBI Taxonomy" id="4540"/>
    <lineage>
        <taxon>Eukaryota</taxon>
        <taxon>Viridiplantae</taxon>
        <taxon>Streptophyta</taxon>
        <taxon>Embryophyta</taxon>
        <taxon>Tracheophyta</taxon>
        <taxon>Spermatophyta</taxon>
        <taxon>Magnoliopsida</taxon>
        <taxon>Liliopsida</taxon>
        <taxon>Poales</taxon>
        <taxon>Poaceae</taxon>
        <taxon>PACMAD clade</taxon>
        <taxon>Panicoideae</taxon>
        <taxon>Panicodae</taxon>
        <taxon>Paniceae</taxon>
        <taxon>Panicinae</taxon>
        <taxon>Panicum</taxon>
        <taxon>Panicum sect. Panicum</taxon>
    </lineage>
</organism>
<evidence type="ECO:0000256" key="1">
    <source>
        <dbReference type="SAM" id="MobiDB-lite"/>
    </source>
</evidence>
<accession>A0A3L6QGW1</accession>
<sequence>MIARGAGSEGPLVISSRIDRFLRLRLPLPLRLSLDLNRRRRTIFDLYRRHLYLVFDDWEYGYSIRKVSLSRRAGKRAEQPLSSDSEGADQGSGKGAEPLPVFMRISAPRGFPDFFTSAFGTKIMGMLPGASDDGGIMGVPTIDVQDQTFIFGPGPNYPVFPIYLPVGDDRLFTLDVGIFEVLRKLGHNGPWVWQELTYPPFFRLDAYSYGVQPDGSILVSTRSGATFIFDTKEYVWKRYGDWAFPFTGHGHYDPSLEGFVGLSKDPETLGYLYCCTMASTGTGDTGTRLHPSPGFKRSKEKVYSKNPAERHASATLLHMRRGKFCLVECVCIDNSMTDQELREPWVDPELMEPGDEGGGPQCDRFMYRSKTFSLSYDTEGDLTLQTLQLNLHMQIQAVKLCSVTLQTLQLNLHMQIQAVAVCLLSKILTAL</sequence>
<reference evidence="3" key="1">
    <citation type="journal article" date="2019" name="Nat. Commun.">
        <title>The genome of broomcorn millet.</title>
        <authorList>
            <person name="Zou C."/>
            <person name="Miki D."/>
            <person name="Li D."/>
            <person name="Tang Q."/>
            <person name="Xiao L."/>
            <person name="Rajput S."/>
            <person name="Deng P."/>
            <person name="Jia W."/>
            <person name="Huang R."/>
            <person name="Zhang M."/>
            <person name="Sun Y."/>
            <person name="Hu J."/>
            <person name="Fu X."/>
            <person name="Schnable P.S."/>
            <person name="Li F."/>
            <person name="Zhang H."/>
            <person name="Feng B."/>
            <person name="Zhu X."/>
            <person name="Liu R."/>
            <person name="Schnable J.C."/>
            <person name="Zhu J.-K."/>
            <person name="Zhang H."/>
        </authorList>
    </citation>
    <scope>NUCLEOTIDE SEQUENCE [LARGE SCALE GENOMIC DNA]</scope>
</reference>
<protein>
    <submittedName>
        <fullName evidence="2">Uncharacterized protein</fullName>
    </submittedName>
</protein>
<evidence type="ECO:0000313" key="2">
    <source>
        <dbReference type="EMBL" id="RLM79908.1"/>
    </source>
</evidence>
<dbReference type="InterPro" id="IPR012871">
    <property type="entry name" value="DUF1668_ORYSA"/>
</dbReference>
<gene>
    <name evidence="2" type="ORF">C2845_PM12G21620</name>
</gene>
<dbReference type="PANTHER" id="PTHR33085">
    <property type="entry name" value="OS12G0113100 PROTEIN-RELATED"/>
    <property type="match status" value="1"/>
</dbReference>
<feature type="region of interest" description="Disordered" evidence="1">
    <location>
        <begin position="75"/>
        <end position="94"/>
    </location>
</feature>
<dbReference type="OrthoDB" id="590041at2759"/>
<keyword evidence="3" id="KW-1185">Reference proteome</keyword>
<dbReference type="Proteomes" id="UP000275267">
    <property type="component" value="Unassembled WGS sequence"/>
</dbReference>
<dbReference type="PANTHER" id="PTHR33085:SF80">
    <property type="entry name" value="F-BOX ASSOCIATED DOMAIN-CONTAINING PROTEIN"/>
    <property type="match status" value="1"/>
</dbReference>
<dbReference type="Pfam" id="PF07893">
    <property type="entry name" value="DUF1668"/>
    <property type="match status" value="1"/>
</dbReference>
<evidence type="ECO:0000313" key="3">
    <source>
        <dbReference type="Proteomes" id="UP000275267"/>
    </source>
</evidence>
<name>A0A3L6QGW1_PANMI</name>
<dbReference type="EMBL" id="PQIB02000012">
    <property type="protein sequence ID" value="RLM79908.1"/>
    <property type="molecule type" value="Genomic_DNA"/>
</dbReference>
<comment type="caution">
    <text evidence="2">The sequence shown here is derived from an EMBL/GenBank/DDBJ whole genome shotgun (WGS) entry which is preliminary data.</text>
</comment>